<keyword evidence="9" id="KW-1185">Reference proteome</keyword>
<feature type="transmembrane region" description="Helical" evidence="6">
    <location>
        <begin position="172"/>
        <end position="193"/>
    </location>
</feature>
<reference evidence="8 9" key="1">
    <citation type="submission" date="2016-07" db="EMBL/GenBank/DDBJ databases">
        <title>Pervasive Adenine N6-methylation of Active Genes in Fungi.</title>
        <authorList>
            <consortium name="DOE Joint Genome Institute"/>
            <person name="Mondo S.J."/>
            <person name="Dannebaum R.O."/>
            <person name="Kuo R.C."/>
            <person name="Labutti K."/>
            <person name="Haridas S."/>
            <person name="Kuo A."/>
            <person name="Salamov A."/>
            <person name="Ahrendt S.R."/>
            <person name="Lipzen A."/>
            <person name="Sullivan W."/>
            <person name="Andreopoulos W.B."/>
            <person name="Clum A."/>
            <person name="Lindquist E."/>
            <person name="Daum C."/>
            <person name="Ramamoorthy G.K."/>
            <person name="Gryganskyi A."/>
            <person name="Culley D."/>
            <person name="Magnuson J.K."/>
            <person name="James T.Y."/>
            <person name="O'Malley M.A."/>
            <person name="Stajich J.E."/>
            <person name="Spatafora J.W."/>
            <person name="Visel A."/>
            <person name="Grigoriev I.V."/>
        </authorList>
    </citation>
    <scope>NUCLEOTIDE SEQUENCE [LARGE SCALE GENOMIC DNA]</scope>
    <source>
        <strain evidence="8 9">CBS 129021</strain>
    </source>
</reference>
<keyword evidence="3 6" id="KW-0812">Transmembrane</keyword>
<keyword evidence="5 6" id="KW-0472">Membrane</keyword>
<feature type="transmembrane region" description="Helical" evidence="6">
    <location>
        <begin position="109"/>
        <end position="133"/>
    </location>
</feature>
<evidence type="ECO:0000256" key="5">
    <source>
        <dbReference type="ARBA" id="ARBA00023136"/>
    </source>
</evidence>
<feature type="transmembrane region" description="Helical" evidence="6">
    <location>
        <begin position="323"/>
        <end position="341"/>
    </location>
</feature>
<dbReference type="InterPro" id="IPR020846">
    <property type="entry name" value="MFS_dom"/>
</dbReference>
<dbReference type="OrthoDB" id="10021397at2759"/>
<evidence type="ECO:0000256" key="1">
    <source>
        <dbReference type="ARBA" id="ARBA00004141"/>
    </source>
</evidence>
<sequence length="513" mass="54580">MGLEDQLAGYPKGLRLFALTFALVLAMFMLSLEMTIVSAAIPKITDDFGTLSMASWYASIYFTFAAAFKGVWGKALRYFPLKPTFLFGLFLFEIGCLICGLAPSPVAMVVGRAISGLGGACLGTGVFTFIGFAAPPRQRATYTAIVGTTYGIASIIGPLIGGVFTDQASWRWIFFINLPIGAVSAIIIAFYYVAPKSATPIEARPSEKLRHLDLGGAFLLLGAIVCFLLAMESGGQSAPWNSSQVICLLCGFGILLIVFGYVEYLQGEKPMIILRLLKDRCIYISCIVSFFFAGAFYTLIYYLPLYFQTVSGVSATDSGLRTLPLIISLTISTVVGGIFVSKTRLSTQVLIVGMILMTTGCGLLYTLDAETVFGNWIGYQVLTGIGAGLAVQMPVIASAAAVGNVDMSVSGMVLMFQTLGGAIFISAAQSAFVNTLIHRVTDSVPGVDPQQVVNMGVTQIREAFPAEQANGIIAAYTAGWRVGVVIAIVGSACATVASFGNRWHRIGRWASGS</sequence>
<feature type="transmembrane region" description="Helical" evidence="6">
    <location>
        <begin position="84"/>
        <end position="103"/>
    </location>
</feature>
<dbReference type="Pfam" id="PF07690">
    <property type="entry name" value="MFS_1"/>
    <property type="match status" value="1"/>
</dbReference>
<name>A0A1Y2DT15_9PEZI</name>
<dbReference type="AlphaFoldDB" id="A0A1Y2DT15"/>
<feature type="transmembrane region" description="Helical" evidence="6">
    <location>
        <begin position="379"/>
        <end position="402"/>
    </location>
</feature>
<evidence type="ECO:0000256" key="6">
    <source>
        <dbReference type="SAM" id="Phobius"/>
    </source>
</evidence>
<comment type="subcellular location">
    <subcellularLocation>
        <location evidence="1">Membrane</location>
        <topology evidence="1">Multi-pass membrane protein</topology>
    </subcellularLocation>
</comment>
<feature type="transmembrane region" description="Helical" evidence="6">
    <location>
        <begin position="243"/>
        <end position="262"/>
    </location>
</feature>
<evidence type="ECO:0000256" key="4">
    <source>
        <dbReference type="ARBA" id="ARBA00022989"/>
    </source>
</evidence>
<dbReference type="FunCoup" id="A0A1Y2DT15">
    <property type="interactions" value="66"/>
</dbReference>
<protein>
    <submittedName>
        <fullName evidence="8">Major facilitator superfamily domain-containing protein</fullName>
    </submittedName>
</protein>
<evidence type="ECO:0000313" key="8">
    <source>
        <dbReference type="EMBL" id="ORY62411.1"/>
    </source>
</evidence>
<dbReference type="InParanoid" id="A0A1Y2DT15"/>
<dbReference type="Gene3D" id="1.20.1250.20">
    <property type="entry name" value="MFS general substrate transporter like domains"/>
    <property type="match status" value="1"/>
</dbReference>
<dbReference type="Proteomes" id="UP000193689">
    <property type="component" value="Unassembled WGS sequence"/>
</dbReference>
<feature type="transmembrane region" description="Helical" evidence="6">
    <location>
        <begin position="53"/>
        <end position="72"/>
    </location>
</feature>
<dbReference type="InterPro" id="IPR036259">
    <property type="entry name" value="MFS_trans_sf"/>
</dbReference>
<dbReference type="RefSeq" id="XP_040714247.1">
    <property type="nucleotide sequence ID" value="XM_040856276.1"/>
</dbReference>
<feature type="transmembrane region" description="Helical" evidence="6">
    <location>
        <begin position="16"/>
        <end position="41"/>
    </location>
</feature>
<dbReference type="Gene3D" id="1.20.1720.10">
    <property type="entry name" value="Multidrug resistance protein D"/>
    <property type="match status" value="1"/>
</dbReference>
<dbReference type="PROSITE" id="PS50850">
    <property type="entry name" value="MFS"/>
    <property type="match status" value="1"/>
</dbReference>
<dbReference type="GeneID" id="63772488"/>
<dbReference type="CDD" id="cd17502">
    <property type="entry name" value="MFS_Azr1_MDR_like"/>
    <property type="match status" value="1"/>
</dbReference>
<dbReference type="EMBL" id="MCFJ01000009">
    <property type="protein sequence ID" value="ORY62411.1"/>
    <property type="molecule type" value="Genomic_DNA"/>
</dbReference>
<evidence type="ECO:0000256" key="3">
    <source>
        <dbReference type="ARBA" id="ARBA00022692"/>
    </source>
</evidence>
<keyword evidence="2" id="KW-0813">Transport</keyword>
<feature type="domain" description="Major facilitator superfamily (MFS) profile" evidence="7">
    <location>
        <begin position="19"/>
        <end position="513"/>
    </location>
</feature>
<dbReference type="GO" id="GO:0005886">
    <property type="term" value="C:plasma membrane"/>
    <property type="evidence" value="ECO:0007669"/>
    <property type="project" value="TreeGrafter"/>
</dbReference>
<dbReference type="SUPFAM" id="SSF103473">
    <property type="entry name" value="MFS general substrate transporter"/>
    <property type="match status" value="1"/>
</dbReference>
<dbReference type="PANTHER" id="PTHR23501:SF177">
    <property type="entry name" value="MAJOR FACILITATOR SUPERFAMILY (MFS) PROFILE DOMAIN-CONTAINING PROTEIN-RELATED"/>
    <property type="match status" value="1"/>
</dbReference>
<organism evidence="8 9">
    <name type="scientific">Pseudomassariella vexata</name>
    <dbReference type="NCBI Taxonomy" id="1141098"/>
    <lineage>
        <taxon>Eukaryota</taxon>
        <taxon>Fungi</taxon>
        <taxon>Dikarya</taxon>
        <taxon>Ascomycota</taxon>
        <taxon>Pezizomycotina</taxon>
        <taxon>Sordariomycetes</taxon>
        <taxon>Xylariomycetidae</taxon>
        <taxon>Amphisphaeriales</taxon>
        <taxon>Pseudomassariaceae</taxon>
        <taxon>Pseudomassariella</taxon>
    </lineage>
</organism>
<feature type="transmembrane region" description="Helical" evidence="6">
    <location>
        <begin position="282"/>
        <end position="303"/>
    </location>
</feature>
<dbReference type="GO" id="GO:0022857">
    <property type="term" value="F:transmembrane transporter activity"/>
    <property type="evidence" value="ECO:0007669"/>
    <property type="project" value="InterPro"/>
</dbReference>
<keyword evidence="4 6" id="KW-1133">Transmembrane helix</keyword>
<dbReference type="PANTHER" id="PTHR23501">
    <property type="entry name" value="MAJOR FACILITATOR SUPERFAMILY"/>
    <property type="match status" value="1"/>
</dbReference>
<evidence type="ECO:0000313" key="9">
    <source>
        <dbReference type="Proteomes" id="UP000193689"/>
    </source>
</evidence>
<evidence type="ECO:0000256" key="2">
    <source>
        <dbReference type="ARBA" id="ARBA00022448"/>
    </source>
</evidence>
<feature type="transmembrane region" description="Helical" evidence="6">
    <location>
        <begin position="478"/>
        <end position="499"/>
    </location>
</feature>
<proteinExistence type="predicted"/>
<evidence type="ECO:0000259" key="7">
    <source>
        <dbReference type="PROSITE" id="PS50850"/>
    </source>
</evidence>
<dbReference type="InterPro" id="IPR011701">
    <property type="entry name" value="MFS"/>
</dbReference>
<feature type="transmembrane region" description="Helical" evidence="6">
    <location>
        <begin position="414"/>
        <end position="437"/>
    </location>
</feature>
<gene>
    <name evidence="8" type="ORF">BCR38DRAFT_346783</name>
</gene>
<feature type="transmembrane region" description="Helical" evidence="6">
    <location>
        <begin position="140"/>
        <end position="160"/>
    </location>
</feature>
<comment type="caution">
    <text evidence="8">The sequence shown here is derived from an EMBL/GenBank/DDBJ whole genome shotgun (WGS) entry which is preliminary data.</text>
</comment>
<feature type="transmembrane region" description="Helical" evidence="6">
    <location>
        <begin position="348"/>
        <end position="367"/>
    </location>
</feature>
<accession>A0A1Y2DT15</accession>
<feature type="transmembrane region" description="Helical" evidence="6">
    <location>
        <begin position="214"/>
        <end position="231"/>
    </location>
</feature>